<organism evidence="1 2">
    <name type="scientific">Serratia quinivorans</name>
    <dbReference type="NCBI Taxonomy" id="137545"/>
    <lineage>
        <taxon>Bacteria</taxon>
        <taxon>Pseudomonadati</taxon>
        <taxon>Pseudomonadota</taxon>
        <taxon>Gammaproteobacteria</taxon>
        <taxon>Enterobacterales</taxon>
        <taxon>Yersiniaceae</taxon>
        <taxon>Serratia</taxon>
    </lineage>
</organism>
<protein>
    <submittedName>
        <fullName evidence="1">Uncharacterized protein</fullName>
    </submittedName>
</protein>
<name>A0A380AZY4_9GAMM</name>
<proteinExistence type="predicted"/>
<dbReference type="AlphaFoldDB" id="A0A380AZY4"/>
<reference evidence="1 2" key="1">
    <citation type="submission" date="2018-06" db="EMBL/GenBank/DDBJ databases">
        <authorList>
            <consortium name="Pathogen Informatics"/>
            <person name="Doyle S."/>
        </authorList>
    </citation>
    <scope>NUCLEOTIDE SEQUENCE [LARGE SCALE GENOMIC DNA]</scope>
    <source>
        <strain evidence="1 2">NCTC11544</strain>
    </source>
</reference>
<dbReference type="Proteomes" id="UP000255529">
    <property type="component" value="Unassembled WGS sequence"/>
</dbReference>
<evidence type="ECO:0000313" key="1">
    <source>
        <dbReference type="EMBL" id="SUI90845.1"/>
    </source>
</evidence>
<accession>A0A380AZY4</accession>
<gene>
    <name evidence="1" type="ORF">NCTC11544_05330</name>
</gene>
<sequence>MAQFTHFFVGGPIKQRAKLTHFIPDLLVIVVMHRIAHLGGQQADDLPVAFDVVLRFNGLLETLEAAIGTGEHAAMLTPGGGWQDHIGLFSGFGHKDVLHYHKLQRFERAAHQAQIGFGL</sequence>
<evidence type="ECO:0000313" key="2">
    <source>
        <dbReference type="Proteomes" id="UP000255529"/>
    </source>
</evidence>
<dbReference type="EMBL" id="UGYN01000002">
    <property type="protein sequence ID" value="SUI90845.1"/>
    <property type="molecule type" value="Genomic_DNA"/>
</dbReference>